<dbReference type="GO" id="GO:0098855">
    <property type="term" value="C:HCN channel complex"/>
    <property type="evidence" value="ECO:0007669"/>
    <property type="project" value="TreeGrafter"/>
</dbReference>
<dbReference type="SMART" id="SM00100">
    <property type="entry name" value="cNMP"/>
    <property type="match status" value="1"/>
</dbReference>
<feature type="transmembrane region" description="Helical" evidence="9">
    <location>
        <begin position="276"/>
        <end position="300"/>
    </location>
</feature>
<feature type="transmembrane region" description="Helical" evidence="9">
    <location>
        <begin position="247"/>
        <end position="264"/>
    </location>
</feature>
<accession>A0A7J6P374</accession>
<dbReference type="AlphaFoldDB" id="A0A7J6P374"/>
<evidence type="ECO:0000256" key="6">
    <source>
        <dbReference type="ARBA" id="ARBA00023136"/>
    </source>
</evidence>
<feature type="transmembrane region" description="Helical" evidence="9">
    <location>
        <begin position="95"/>
        <end position="114"/>
    </location>
</feature>
<feature type="compositionally biased region" description="Low complexity" evidence="8">
    <location>
        <begin position="696"/>
        <end position="709"/>
    </location>
</feature>
<dbReference type="PANTHER" id="PTHR45689">
    <property type="entry name" value="I[[H]] CHANNEL, ISOFORM E"/>
    <property type="match status" value="1"/>
</dbReference>
<gene>
    <name evidence="11" type="ORF">FOZ62_001952</name>
</gene>
<feature type="compositionally biased region" description="Basic and acidic residues" evidence="8">
    <location>
        <begin position="11"/>
        <end position="24"/>
    </location>
</feature>
<dbReference type="PRINTS" id="PR01463">
    <property type="entry name" value="EAGCHANLFMLY"/>
</dbReference>
<dbReference type="InterPro" id="IPR018490">
    <property type="entry name" value="cNMP-bd_dom_sf"/>
</dbReference>
<dbReference type="FunFam" id="1.10.287.70:FF:000123">
    <property type="entry name" value="Potassium channel KAT3"/>
    <property type="match status" value="1"/>
</dbReference>
<dbReference type="PROSITE" id="PS00889">
    <property type="entry name" value="CNMP_BINDING_2"/>
    <property type="match status" value="1"/>
</dbReference>
<dbReference type="Proteomes" id="UP000574390">
    <property type="component" value="Unassembled WGS sequence"/>
</dbReference>
<keyword evidence="4 9" id="KW-1133">Transmembrane helix</keyword>
<organism evidence="11 12">
    <name type="scientific">Perkinsus olseni</name>
    <name type="common">Perkinsus atlanticus</name>
    <dbReference type="NCBI Taxonomy" id="32597"/>
    <lineage>
        <taxon>Eukaryota</taxon>
        <taxon>Sar</taxon>
        <taxon>Alveolata</taxon>
        <taxon>Perkinsozoa</taxon>
        <taxon>Perkinsea</taxon>
        <taxon>Perkinsida</taxon>
        <taxon>Perkinsidae</taxon>
        <taxon>Perkinsus</taxon>
    </lineage>
</organism>
<keyword evidence="6 9" id="KW-0472">Membrane</keyword>
<dbReference type="SUPFAM" id="SSF51206">
    <property type="entry name" value="cAMP-binding domain-like"/>
    <property type="match status" value="1"/>
</dbReference>
<evidence type="ECO:0000313" key="12">
    <source>
        <dbReference type="Proteomes" id="UP000574390"/>
    </source>
</evidence>
<protein>
    <recommendedName>
        <fullName evidence="10">Cyclic nucleotide-binding domain-containing protein</fullName>
    </recommendedName>
</protein>
<keyword evidence="3 9" id="KW-0812">Transmembrane</keyword>
<evidence type="ECO:0000256" key="7">
    <source>
        <dbReference type="ARBA" id="ARBA00023303"/>
    </source>
</evidence>
<evidence type="ECO:0000256" key="8">
    <source>
        <dbReference type="SAM" id="MobiDB-lite"/>
    </source>
</evidence>
<dbReference type="InterPro" id="IPR003938">
    <property type="entry name" value="K_chnl_volt-dep_EAG/ELK/ERG"/>
</dbReference>
<dbReference type="Pfam" id="PF00520">
    <property type="entry name" value="Ion_trans"/>
    <property type="match status" value="1"/>
</dbReference>
<dbReference type="Gene3D" id="2.60.120.10">
    <property type="entry name" value="Jelly Rolls"/>
    <property type="match status" value="1"/>
</dbReference>
<feature type="compositionally biased region" description="Polar residues" evidence="8">
    <location>
        <begin position="818"/>
        <end position="830"/>
    </location>
</feature>
<dbReference type="SUPFAM" id="SSF81324">
    <property type="entry name" value="Voltage-gated potassium channels"/>
    <property type="match status" value="1"/>
</dbReference>
<dbReference type="PROSITE" id="PS50042">
    <property type="entry name" value="CNMP_BINDING_3"/>
    <property type="match status" value="1"/>
</dbReference>
<feature type="compositionally biased region" description="Polar residues" evidence="8">
    <location>
        <begin position="710"/>
        <end position="732"/>
    </location>
</feature>
<dbReference type="EMBL" id="JABANM010036391">
    <property type="protein sequence ID" value="KAF4690614.1"/>
    <property type="molecule type" value="Genomic_DNA"/>
</dbReference>
<feature type="region of interest" description="Disordered" evidence="8">
    <location>
        <begin position="771"/>
        <end position="848"/>
    </location>
</feature>
<dbReference type="InterPro" id="IPR000595">
    <property type="entry name" value="cNMP-bd_dom"/>
</dbReference>
<reference evidence="11 12" key="1">
    <citation type="submission" date="2020-04" db="EMBL/GenBank/DDBJ databases">
        <title>Perkinsus olseni comparative genomics.</title>
        <authorList>
            <person name="Bogema D.R."/>
        </authorList>
    </citation>
    <scope>NUCLEOTIDE SEQUENCE [LARGE SCALE GENOMIC DNA]</scope>
    <source>
        <strain evidence="11">ATCC PRA-205</strain>
    </source>
</reference>
<dbReference type="GO" id="GO:0035725">
    <property type="term" value="P:sodium ion transmembrane transport"/>
    <property type="evidence" value="ECO:0007669"/>
    <property type="project" value="TreeGrafter"/>
</dbReference>
<keyword evidence="5" id="KW-0406">Ion transport</keyword>
<dbReference type="Pfam" id="PF00027">
    <property type="entry name" value="cNMP_binding"/>
    <property type="match status" value="1"/>
</dbReference>
<feature type="compositionally biased region" description="Polar residues" evidence="8">
    <location>
        <begin position="784"/>
        <end position="796"/>
    </location>
</feature>
<feature type="compositionally biased region" description="Polar residues" evidence="8">
    <location>
        <begin position="837"/>
        <end position="846"/>
    </location>
</feature>
<keyword evidence="2" id="KW-0813">Transport</keyword>
<dbReference type="Gene3D" id="1.10.287.70">
    <property type="match status" value="1"/>
</dbReference>
<feature type="region of interest" description="Disordered" evidence="8">
    <location>
        <begin position="587"/>
        <end position="611"/>
    </location>
</feature>
<evidence type="ECO:0000256" key="3">
    <source>
        <dbReference type="ARBA" id="ARBA00022692"/>
    </source>
</evidence>
<feature type="transmembrane region" description="Helical" evidence="9">
    <location>
        <begin position="201"/>
        <end position="222"/>
    </location>
</feature>
<comment type="caution">
    <text evidence="11">The sequence shown here is derived from an EMBL/GenBank/DDBJ whole genome shotgun (WGS) entry which is preliminary data.</text>
</comment>
<evidence type="ECO:0000256" key="2">
    <source>
        <dbReference type="ARBA" id="ARBA00022448"/>
    </source>
</evidence>
<feature type="region of interest" description="Disordered" evidence="8">
    <location>
        <begin position="687"/>
        <end position="756"/>
    </location>
</feature>
<dbReference type="InterPro" id="IPR014710">
    <property type="entry name" value="RmlC-like_jellyroll"/>
</dbReference>
<evidence type="ECO:0000256" key="4">
    <source>
        <dbReference type="ARBA" id="ARBA00022989"/>
    </source>
</evidence>
<proteinExistence type="predicted"/>
<feature type="compositionally biased region" description="Basic residues" evidence="8">
    <location>
        <begin position="806"/>
        <end position="816"/>
    </location>
</feature>
<evidence type="ECO:0000313" key="11">
    <source>
        <dbReference type="EMBL" id="KAF4690614.1"/>
    </source>
</evidence>
<feature type="domain" description="Cyclic nucleotide-binding" evidence="10">
    <location>
        <begin position="381"/>
        <end position="482"/>
    </location>
</feature>
<dbReference type="GO" id="GO:0003254">
    <property type="term" value="P:regulation of membrane depolarization"/>
    <property type="evidence" value="ECO:0007669"/>
    <property type="project" value="TreeGrafter"/>
</dbReference>
<dbReference type="GO" id="GO:0005249">
    <property type="term" value="F:voltage-gated potassium channel activity"/>
    <property type="evidence" value="ECO:0007669"/>
    <property type="project" value="InterPro"/>
</dbReference>
<dbReference type="Gene3D" id="1.10.287.630">
    <property type="entry name" value="Helix hairpin bin"/>
    <property type="match status" value="1"/>
</dbReference>
<sequence length="1113" mass="123986">MGTRDAWQPPDDDRAEPPAVRKEPSDDDLEWDDTHLEGSSRASQRSRLVISPEDTKRIAWDFFQMVFILYESILVPYRLCFKQDASGLLEVLEDALYIFFLLDIALNFFTGVYISGHLVMSVRGIAPYYLRTWFPLDLAASFPYEWVFEASTLEGVQLLRMIKFARLLRVIRLLRVLKLKRIISKVEEYINSEVLSVLIQLLRLVTFVVFIAHWVACVWYALADTDPTTRFSWLDRFDYRDAPPWDQYIAAMYWSFATMTTVGYGDIYPVNSVEQVFGVVTMLLACGVFAFFVGAIGSVVRKLDANAAAFRAKKKAVNQYFRQRRLPKPLQVRVRRYLEFVWEYGKDANLEEGEVMSILSPPLRTEIMVHLVGGVIRSAPFFTNIPLSMLKKICQVVTRETHAPGDIIFEEGEWASSMYFVIKGKVKLLSRSHGGATIGYLSEGGYFGEVALFMETSRSASAKCLSFCDTICLSRQSLLDLLVIYPKFRLKYDSLCREVLSGDVRGLCLQCVHCGKIGHLSDMCQAYTNVMKAAEAFKRGTSGPFTPAKARPTVFGSANSATSLDSKLKSRVTRVLIRAKTAGAIPVSPVSEGRTPTRSDPEESGGLGLDATPVPEQLAKKHPDNPVKWLEELRQVEDEGKLWYCSGRCLQGPGKERVVLPKNADSDRIVTILFTHAQRRVAAAIAHRHRVTQQKGSSSSGRGSSRPPGTNQAAISTTSPAIHSQRPTFTNGPPSSRMEEPRPEQGQLPPLPTALPKVLPSLSARREGRVPALDLAKAGPIPTLSLTNSGSHSNRAPPTGGTLTRSSRRLHLRKSGRTSAGQPPTCSSTATRDRSTRANTPSSHRASLNIHGIIAEEGLPSALLPSSTDRDPRRELKEEAQLVGELAFLGDLTCLAKLHHQKELFAEVERELDRIGEEAEPPSSPLGVDEASLTSPRLRLLNPSEPRRPTEWGEVRRLLLTMMMARVPTDKLPIPLLWDMLVPGLETLPIPLLMATDFTEGMKVDGECPCVQRAEPCLCLSPEEWRQAWRGVASNGTGPRRVTSSLSGPYWRFTKLWYSVLRSSVANPFADPLLRSICSGVSERLHRMEREETREGLLGIPEGVEEQLILLGR</sequence>
<dbReference type="InterPro" id="IPR005821">
    <property type="entry name" value="Ion_trans_dom"/>
</dbReference>
<keyword evidence="7" id="KW-0407">Ion channel</keyword>
<evidence type="ECO:0000256" key="1">
    <source>
        <dbReference type="ARBA" id="ARBA00004141"/>
    </source>
</evidence>
<dbReference type="PANTHER" id="PTHR45689:SF5">
    <property type="entry name" value="I[[H]] CHANNEL, ISOFORM E"/>
    <property type="match status" value="1"/>
</dbReference>
<comment type="subcellular location">
    <subcellularLocation>
        <location evidence="1">Membrane</location>
        <topology evidence="1">Multi-pass membrane protein</topology>
    </subcellularLocation>
</comment>
<evidence type="ECO:0000259" key="10">
    <source>
        <dbReference type="PROSITE" id="PS50042"/>
    </source>
</evidence>
<feature type="region of interest" description="Disordered" evidence="8">
    <location>
        <begin position="1"/>
        <end position="38"/>
    </location>
</feature>
<dbReference type="CDD" id="cd00038">
    <property type="entry name" value="CAP_ED"/>
    <property type="match status" value="1"/>
</dbReference>
<evidence type="ECO:0000256" key="9">
    <source>
        <dbReference type="SAM" id="Phobius"/>
    </source>
</evidence>
<name>A0A7J6P374_PEROL</name>
<dbReference type="InterPro" id="IPR018488">
    <property type="entry name" value="cNMP-bd_CS"/>
</dbReference>
<evidence type="ECO:0000256" key="5">
    <source>
        <dbReference type="ARBA" id="ARBA00023065"/>
    </source>
</evidence>
<dbReference type="InterPro" id="IPR051413">
    <property type="entry name" value="K/Na_HCN_channel"/>
</dbReference>